<name>A0ABR4DWQ7_9PEZI</name>
<evidence type="ECO:0000313" key="1">
    <source>
        <dbReference type="EMBL" id="KAL2274825.1"/>
    </source>
</evidence>
<comment type="caution">
    <text evidence="1">The sequence shown here is derived from an EMBL/GenBank/DDBJ whole genome shotgun (WGS) entry which is preliminary data.</text>
</comment>
<protein>
    <recommendedName>
        <fullName evidence="3">Secreted protein</fullName>
    </recommendedName>
</protein>
<keyword evidence="2" id="KW-1185">Reference proteome</keyword>
<accession>A0ABR4DWQ7</accession>
<proteinExistence type="predicted"/>
<reference evidence="1 2" key="1">
    <citation type="submission" date="2024-03" db="EMBL/GenBank/DDBJ databases">
        <title>A high-quality draft genome sequence of Diaporthe vaccinii, a causative agent of upright dieback and viscid rot disease in cranberry plants.</title>
        <authorList>
            <person name="Sarrasin M."/>
            <person name="Lang B.F."/>
            <person name="Burger G."/>
        </authorList>
    </citation>
    <scope>NUCLEOTIDE SEQUENCE [LARGE SCALE GENOMIC DNA]</scope>
    <source>
        <strain evidence="1 2">IS7</strain>
    </source>
</reference>
<evidence type="ECO:0008006" key="3">
    <source>
        <dbReference type="Google" id="ProtNLM"/>
    </source>
</evidence>
<dbReference type="Proteomes" id="UP001600888">
    <property type="component" value="Unassembled WGS sequence"/>
</dbReference>
<sequence>MVRVTSCRERPKGDYQCLSILFAALVWVSISAAAHGYPASPAVLAPLACPGLVLRRRTLWVCVHETDALVFSFVGRDCISGMADASERALPFSSCPKTSTRVLSSSNDHPNATAAAV</sequence>
<gene>
    <name evidence="1" type="ORF">FJTKL_02727</name>
</gene>
<organism evidence="1 2">
    <name type="scientific">Diaporthe vaccinii</name>
    <dbReference type="NCBI Taxonomy" id="105482"/>
    <lineage>
        <taxon>Eukaryota</taxon>
        <taxon>Fungi</taxon>
        <taxon>Dikarya</taxon>
        <taxon>Ascomycota</taxon>
        <taxon>Pezizomycotina</taxon>
        <taxon>Sordariomycetes</taxon>
        <taxon>Sordariomycetidae</taxon>
        <taxon>Diaporthales</taxon>
        <taxon>Diaporthaceae</taxon>
        <taxon>Diaporthe</taxon>
        <taxon>Diaporthe eres species complex</taxon>
    </lineage>
</organism>
<evidence type="ECO:0000313" key="2">
    <source>
        <dbReference type="Proteomes" id="UP001600888"/>
    </source>
</evidence>
<dbReference type="EMBL" id="JBAWTH010000148">
    <property type="protein sequence ID" value="KAL2274825.1"/>
    <property type="molecule type" value="Genomic_DNA"/>
</dbReference>